<feature type="domain" description="Polymerase beta nucleotidyltransferase" evidence="1">
    <location>
        <begin position="44"/>
        <end position="95"/>
    </location>
</feature>
<dbReference type="SUPFAM" id="SSF81301">
    <property type="entry name" value="Nucleotidyltransferase"/>
    <property type="match status" value="1"/>
</dbReference>
<dbReference type="InterPro" id="IPR043519">
    <property type="entry name" value="NT_sf"/>
</dbReference>
<dbReference type="EMBL" id="MHQL01000053">
    <property type="protein sequence ID" value="OHA01844.1"/>
    <property type="molecule type" value="Genomic_DNA"/>
</dbReference>
<protein>
    <recommendedName>
        <fullName evidence="1">Polymerase beta nucleotidyltransferase domain-containing protein</fullName>
    </recommendedName>
</protein>
<evidence type="ECO:0000259" key="1">
    <source>
        <dbReference type="Pfam" id="PF18765"/>
    </source>
</evidence>
<dbReference type="Pfam" id="PF18765">
    <property type="entry name" value="Polbeta"/>
    <property type="match status" value="1"/>
</dbReference>
<dbReference type="Gene3D" id="3.30.460.10">
    <property type="entry name" value="Beta Polymerase, domain 2"/>
    <property type="match status" value="1"/>
</dbReference>
<sequence>MEKKREIPAEVKSLLETRRFILSPEKFSKERLNAFRGVFETLKEKYPEVLSAHVYGSMTKGYATPLSDIDITLFVEDRNQNDERWLGIEADFNWLTDSRLNVPFSNIGVFPISREILDKLINKAAQDKSSVSEMSEFEWLSLARPFTGISVGSIIDYRKYILEKLKELPNGELIWKKIIDFVRIFERNLIDLEKEQDLIDDYYESEKKPSITDRGEYKSLYPQTIQEAFHYYVERKSFRDQSQE</sequence>
<proteinExistence type="predicted"/>
<dbReference type="AlphaFoldDB" id="A0A1G2KRD8"/>
<accession>A0A1G2KRD8</accession>
<dbReference type="InterPro" id="IPR041633">
    <property type="entry name" value="Polbeta"/>
</dbReference>
<dbReference type="Proteomes" id="UP000177811">
    <property type="component" value="Unassembled WGS sequence"/>
</dbReference>
<evidence type="ECO:0000313" key="2">
    <source>
        <dbReference type="EMBL" id="OHA01844.1"/>
    </source>
</evidence>
<evidence type="ECO:0000313" key="3">
    <source>
        <dbReference type="Proteomes" id="UP000177811"/>
    </source>
</evidence>
<organism evidence="2 3">
    <name type="scientific">Candidatus Sungbacteria bacterium RIFCSPHIGHO2_02_FULL_51_29</name>
    <dbReference type="NCBI Taxonomy" id="1802273"/>
    <lineage>
        <taxon>Bacteria</taxon>
        <taxon>Candidatus Sungiibacteriota</taxon>
    </lineage>
</organism>
<dbReference type="CDD" id="cd05403">
    <property type="entry name" value="NT_KNTase_like"/>
    <property type="match status" value="1"/>
</dbReference>
<name>A0A1G2KRD8_9BACT</name>
<gene>
    <name evidence="2" type="ORF">A3C16_06030</name>
</gene>
<reference evidence="2 3" key="1">
    <citation type="journal article" date="2016" name="Nat. Commun.">
        <title>Thousands of microbial genomes shed light on interconnected biogeochemical processes in an aquifer system.</title>
        <authorList>
            <person name="Anantharaman K."/>
            <person name="Brown C.T."/>
            <person name="Hug L.A."/>
            <person name="Sharon I."/>
            <person name="Castelle C.J."/>
            <person name="Probst A.J."/>
            <person name="Thomas B.C."/>
            <person name="Singh A."/>
            <person name="Wilkins M.J."/>
            <person name="Karaoz U."/>
            <person name="Brodie E.L."/>
            <person name="Williams K.H."/>
            <person name="Hubbard S.S."/>
            <person name="Banfield J.F."/>
        </authorList>
    </citation>
    <scope>NUCLEOTIDE SEQUENCE [LARGE SCALE GENOMIC DNA]</scope>
</reference>
<comment type="caution">
    <text evidence="2">The sequence shown here is derived from an EMBL/GenBank/DDBJ whole genome shotgun (WGS) entry which is preliminary data.</text>
</comment>